<dbReference type="PIRSF" id="PIRSF028288">
    <property type="entry name" value="UCP028288"/>
    <property type="match status" value="1"/>
</dbReference>
<reference evidence="2 3" key="1">
    <citation type="submission" date="2024-01" db="EMBL/GenBank/DDBJ databases">
        <title>The genome sequence of Erythrobacteraceae sp. strain 1XM1-14.</title>
        <authorList>
            <person name="Liu Y."/>
        </authorList>
    </citation>
    <scope>NUCLEOTIDE SEQUENCE [LARGE SCALE GENOMIC DNA]</scope>
    <source>
        <strain evidence="2 3">1XM1-14</strain>
    </source>
</reference>
<protein>
    <submittedName>
        <fullName evidence="2">Phosphoribosyl-AMP cyclohydrolase</fullName>
    </submittedName>
</protein>
<dbReference type="PROSITE" id="PS51257">
    <property type="entry name" value="PROKAR_LIPOPROTEIN"/>
    <property type="match status" value="1"/>
</dbReference>
<sequence length="189" mass="20385">MRKNVMLPAIAAASLALAACGETATDSAETTETAVAPITLEEVAAAQQAWGEGIVNIGKVFTDGGDVKAAAEEHINKFYAYEDGKDVLFKPTLAAEDQFRGTFDEALSYFIGTEGTEDKGFAIKPWTNVRWENEGTVTDGDSAMAMGNYYFTDTDGNDTKVEYTFGYIRDGEGNLKINLHHSSVPFSAN</sequence>
<keyword evidence="3" id="KW-1185">Reference proteome</keyword>
<feature type="chain" id="PRO_5045609051" evidence="1">
    <location>
        <begin position="19"/>
        <end position="189"/>
    </location>
</feature>
<gene>
    <name evidence="2" type="ORF">VRS74_00760</name>
</gene>
<feature type="signal peptide" evidence="1">
    <location>
        <begin position="1"/>
        <end position="18"/>
    </location>
</feature>
<dbReference type="SUPFAM" id="SSF54427">
    <property type="entry name" value="NTF2-like"/>
    <property type="match status" value="1"/>
</dbReference>
<dbReference type="EMBL" id="JAZDQV010000001">
    <property type="protein sequence ID" value="MEE1876212.1"/>
    <property type="molecule type" value="Genomic_DNA"/>
</dbReference>
<keyword evidence="1" id="KW-0732">Signal</keyword>
<evidence type="ECO:0000256" key="1">
    <source>
        <dbReference type="SAM" id="SignalP"/>
    </source>
</evidence>
<proteinExistence type="predicted"/>
<dbReference type="InterPro" id="IPR032710">
    <property type="entry name" value="NTF2-like_dom_sf"/>
</dbReference>
<name>A0ABU7GB74_9SPHN</name>
<dbReference type="Gene3D" id="3.10.450.50">
    <property type="match status" value="1"/>
</dbReference>
<accession>A0ABU7GB74</accession>
<dbReference type="InterPro" id="IPR016878">
    <property type="entry name" value="MICAH-like"/>
</dbReference>
<dbReference type="Proteomes" id="UP001343492">
    <property type="component" value="Unassembled WGS sequence"/>
</dbReference>
<organism evidence="2 3">
    <name type="scientific">Altererythrobacter litoralis</name>
    <dbReference type="NCBI Taxonomy" id="3113904"/>
    <lineage>
        <taxon>Bacteria</taxon>
        <taxon>Pseudomonadati</taxon>
        <taxon>Pseudomonadota</taxon>
        <taxon>Alphaproteobacteria</taxon>
        <taxon>Sphingomonadales</taxon>
        <taxon>Erythrobacteraceae</taxon>
        <taxon>Altererythrobacter</taxon>
    </lineage>
</organism>
<dbReference type="RefSeq" id="WP_354143323.1">
    <property type="nucleotide sequence ID" value="NZ_JAZDQV010000001.1"/>
</dbReference>
<evidence type="ECO:0000313" key="3">
    <source>
        <dbReference type="Proteomes" id="UP001343492"/>
    </source>
</evidence>
<evidence type="ECO:0000313" key="2">
    <source>
        <dbReference type="EMBL" id="MEE1876212.1"/>
    </source>
</evidence>
<comment type="caution">
    <text evidence="2">The sequence shown here is derived from an EMBL/GenBank/DDBJ whole genome shotgun (WGS) entry which is preliminary data.</text>
</comment>